<protein>
    <submittedName>
        <fullName evidence="1">Uncharacterized protein</fullName>
    </submittedName>
</protein>
<keyword evidence="2" id="KW-1185">Reference proteome</keyword>
<dbReference type="AlphaFoldDB" id="A0A1R3VFY2"/>
<accession>A0A1R3VFY2</accession>
<name>A0A1R3VFY2_9HYPH</name>
<gene>
    <name evidence="1" type="ORF">BQ8794_50264</name>
</gene>
<reference evidence="2" key="1">
    <citation type="submission" date="2017-01" db="EMBL/GenBank/DDBJ databases">
        <authorList>
            <person name="Brunel B."/>
        </authorList>
    </citation>
    <scope>NUCLEOTIDE SEQUENCE [LARGE SCALE GENOMIC DNA]</scope>
</reference>
<evidence type="ECO:0000313" key="1">
    <source>
        <dbReference type="EMBL" id="SIT58162.1"/>
    </source>
</evidence>
<dbReference type="Proteomes" id="UP000188388">
    <property type="component" value="Unassembled WGS sequence"/>
</dbReference>
<dbReference type="RefSeq" id="WP_077381270.1">
    <property type="nucleotide sequence ID" value="NZ_FTPD01000045.1"/>
</dbReference>
<evidence type="ECO:0000313" key="2">
    <source>
        <dbReference type="Proteomes" id="UP000188388"/>
    </source>
</evidence>
<sequence>MDGRAPCVEALGTCDFVISSSIVRLAALHQMATKLPLMDFVKNCGSLYAAKRTNWHLGSNQLDRLSSEISLVPLIQTIHHVRAQVAEQKIR</sequence>
<dbReference type="STRING" id="1631249.BQ8794_50264"/>
<organism evidence="1 2">
    <name type="scientific">Mesorhizobium prunaredense</name>
    <dbReference type="NCBI Taxonomy" id="1631249"/>
    <lineage>
        <taxon>Bacteria</taxon>
        <taxon>Pseudomonadati</taxon>
        <taxon>Pseudomonadota</taxon>
        <taxon>Alphaproteobacteria</taxon>
        <taxon>Hyphomicrobiales</taxon>
        <taxon>Phyllobacteriaceae</taxon>
        <taxon>Mesorhizobium</taxon>
    </lineage>
</organism>
<proteinExistence type="predicted"/>
<dbReference type="EMBL" id="FTPD01000045">
    <property type="protein sequence ID" value="SIT58162.1"/>
    <property type="molecule type" value="Genomic_DNA"/>
</dbReference>